<proteinExistence type="predicted"/>
<gene>
    <name evidence="8" type="ORF">EJO69_09145</name>
</gene>
<dbReference type="GO" id="GO:0051539">
    <property type="term" value="F:4 iron, 4 sulfur cluster binding"/>
    <property type="evidence" value="ECO:0007669"/>
    <property type="project" value="UniProtKB-KW"/>
</dbReference>
<keyword evidence="9" id="KW-1185">Reference proteome</keyword>
<keyword evidence="6" id="KW-0411">Iron-sulfur</keyword>
<feature type="domain" description="Radical SAM core" evidence="7">
    <location>
        <begin position="22"/>
        <end position="235"/>
    </location>
</feature>
<keyword evidence="5" id="KW-0408">Iron</keyword>
<evidence type="ECO:0000256" key="6">
    <source>
        <dbReference type="ARBA" id="ARBA00023014"/>
    </source>
</evidence>
<keyword evidence="4" id="KW-0479">Metal-binding</keyword>
<evidence type="ECO:0000313" key="9">
    <source>
        <dbReference type="Proteomes" id="UP000270021"/>
    </source>
</evidence>
<dbReference type="InterPro" id="IPR012840">
    <property type="entry name" value="NrdG2"/>
</dbReference>
<dbReference type="GO" id="GO:0046872">
    <property type="term" value="F:metal ion binding"/>
    <property type="evidence" value="ECO:0007669"/>
    <property type="project" value="UniProtKB-KW"/>
</dbReference>
<protein>
    <submittedName>
        <fullName evidence="8">Anaerobic ribonucleoside-triphosphate reductase activating protein</fullName>
    </submittedName>
</protein>
<organism evidence="8 9">
    <name type="scientific">Flaviflexus salsibiostraticola</name>
    <dbReference type="NCBI Taxonomy" id="1282737"/>
    <lineage>
        <taxon>Bacteria</taxon>
        <taxon>Bacillati</taxon>
        <taxon>Actinomycetota</taxon>
        <taxon>Actinomycetes</taxon>
        <taxon>Actinomycetales</taxon>
        <taxon>Actinomycetaceae</taxon>
        <taxon>Flaviflexus</taxon>
    </lineage>
</organism>
<dbReference type="EMBL" id="CP034438">
    <property type="protein sequence ID" value="AZN30453.1"/>
    <property type="molecule type" value="Genomic_DNA"/>
</dbReference>
<dbReference type="RefSeq" id="WP_126041202.1">
    <property type="nucleotide sequence ID" value="NZ_CP034438.1"/>
</dbReference>
<dbReference type="InterPro" id="IPR058240">
    <property type="entry name" value="rSAM_sf"/>
</dbReference>
<keyword evidence="2" id="KW-0004">4Fe-4S</keyword>
<evidence type="ECO:0000259" key="7">
    <source>
        <dbReference type="PROSITE" id="PS51918"/>
    </source>
</evidence>
<evidence type="ECO:0000256" key="3">
    <source>
        <dbReference type="ARBA" id="ARBA00022691"/>
    </source>
</evidence>
<dbReference type="CDD" id="cd01335">
    <property type="entry name" value="Radical_SAM"/>
    <property type="match status" value="1"/>
</dbReference>
<dbReference type="Pfam" id="PF04055">
    <property type="entry name" value="Radical_SAM"/>
    <property type="match status" value="1"/>
</dbReference>
<dbReference type="InterPro" id="IPR007197">
    <property type="entry name" value="rSAM"/>
</dbReference>
<dbReference type="PANTHER" id="PTHR30352:SF13">
    <property type="entry name" value="GLYCYL-RADICAL ENZYME ACTIVATING ENZYME YJJW-RELATED"/>
    <property type="match status" value="1"/>
</dbReference>
<dbReference type="Gene3D" id="3.20.20.70">
    <property type="entry name" value="Aldolase class I"/>
    <property type="match status" value="1"/>
</dbReference>
<dbReference type="SFLD" id="SFLDG01094">
    <property type="entry name" value="Uncharacterised_Radical_SAM_Su"/>
    <property type="match status" value="1"/>
</dbReference>
<evidence type="ECO:0000256" key="4">
    <source>
        <dbReference type="ARBA" id="ARBA00022723"/>
    </source>
</evidence>
<dbReference type="SUPFAM" id="SSF102114">
    <property type="entry name" value="Radical SAM enzymes"/>
    <property type="match status" value="1"/>
</dbReference>
<dbReference type="OrthoDB" id="9782387at2"/>
<reference evidence="8 9" key="1">
    <citation type="submission" date="2018-12" db="EMBL/GenBank/DDBJ databases">
        <title>Complete genome sequence of Flaviflexus salsibiostraticola KCTC 33148.</title>
        <authorList>
            <person name="Bae J.-W."/>
        </authorList>
    </citation>
    <scope>NUCLEOTIDE SEQUENCE [LARGE SCALE GENOMIC DNA]</scope>
    <source>
        <strain evidence="8 9">KCTC 33148</strain>
    </source>
</reference>
<dbReference type="PROSITE" id="PS51918">
    <property type="entry name" value="RADICAL_SAM"/>
    <property type="match status" value="1"/>
</dbReference>
<dbReference type="SFLD" id="SFLDS00029">
    <property type="entry name" value="Radical_SAM"/>
    <property type="match status" value="1"/>
</dbReference>
<evidence type="ECO:0000256" key="5">
    <source>
        <dbReference type="ARBA" id="ARBA00023004"/>
    </source>
</evidence>
<sequence length="241" mass="26007">MTATVAADLSIAGLVPLSTVDWPGQLAATVFLQGCPWSCGYCQNAEILDPRTPGVVPWEAVMSLLSRRAGLLDGVVFTGGEATRQSALSPAIDDVRDAGFKVGLHTAGAYPARLAAVIDRITWIGLDIKALSEDYGAVVGADAGAKAWDSLDIVLAADVDYEVRTTVHPGAPATHRFEELVHRLRARGVTSFALQEARPTGTRAPFREAAGTWDRRAWSIRFREMTEVVERAGFDRFEIRA</sequence>
<dbReference type="Proteomes" id="UP000270021">
    <property type="component" value="Chromosome"/>
</dbReference>
<comment type="cofactor">
    <cofactor evidence="1">
        <name>[4Fe-4S] cluster</name>
        <dbReference type="ChEBI" id="CHEBI:49883"/>
    </cofactor>
</comment>
<name>A0A3Q8WU83_9ACTO</name>
<evidence type="ECO:0000256" key="1">
    <source>
        <dbReference type="ARBA" id="ARBA00001966"/>
    </source>
</evidence>
<dbReference type="GO" id="GO:0003824">
    <property type="term" value="F:catalytic activity"/>
    <property type="evidence" value="ECO:0007669"/>
    <property type="project" value="InterPro"/>
</dbReference>
<accession>A0A3Q8WU83</accession>
<dbReference type="InterPro" id="IPR034457">
    <property type="entry name" value="Organic_radical-activating"/>
</dbReference>
<keyword evidence="3" id="KW-0949">S-adenosyl-L-methionine</keyword>
<dbReference type="InterPro" id="IPR013785">
    <property type="entry name" value="Aldolase_TIM"/>
</dbReference>
<dbReference type="AlphaFoldDB" id="A0A3Q8WU83"/>
<dbReference type="PANTHER" id="PTHR30352">
    <property type="entry name" value="PYRUVATE FORMATE-LYASE-ACTIVATING ENZYME"/>
    <property type="match status" value="1"/>
</dbReference>
<dbReference type="KEGG" id="fsl:EJO69_09145"/>
<evidence type="ECO:0000256" key="2">
    <source>
        <dbReference type="ARBA" id="ARBA00022485"/>
    </source>
</evidence>
<evidence type="ECO:0000313" key="8">
    <source>
        <dbReference type="EMBL" id="AZN30453.1"/>
    </source>
</evidence>
<dbReference type="NCBIfam" id="TIGR02495">
    <property type="entry name" value="NrdG2"/>
    <property type="match status" value="1"/>
</dbReference>